<dbReference type="AlphaFoldDB" id="A0A158E7U7"/>
<comment type="caution">
    <text evidence="3">The sequence shown here is derived from an EMBL/GenBank/DDBJ whole genome shotgun (WGS) entry which is preliminary data.</text>
</comment>
<dbReference type="InterPro" id="IPR058163">
    <property type="entry name" value="LysR-type_TF_proteobact-type"/>
</dbReference>
<evidence type="ECO:0000259" key="2">
    <source>
        <dbReference type="Pfam" id="PF03466"/>
    </source>
</evidence>
<gene>
    <name evidence="3" type="ORF">AWB78_06470</name>
</gene>
<proteinExistence type="inferred from homology"/>
<dbReference type="Pfam" id="PF03466">
    <property type="entry name" value="LysR_substrate"/>
    <property type="match status" value="1"/>
</dbReference>
<dbReference type="GO" id="GO:0006351">
    <property type="term" value="P:DNA-templated transcription"/>
    <property type="evidence" value="ECO:0007669"/>
    <property type="project" value="TreeGrafter"/>
</dbReference>
<dbReference type="SUPFAM" id="SSF53850">
    <property type="entry name" value="Periplasmic binding protein-like II"/>
    <property type="match status" value="1"/>
</dbReference>
<evidence type="ECO:0000313" key="4">
    <source>
        <dbReference type="Proteomes" id="UP000071859"/>
    </source>
</evidence>
<comment type="similarity">
    <text evidence="1">Belongs to the LysR transcriptional regulatory family.</text>
</comment>
<name>A0A158E7U7_9BURK</name>
<dbReference type="InterPro" id="IPR005119">
    <property type="entry name" value="LysR_subst-bd"/>
</dbReference>
<keyword evidence="4" id="KW-1185">Reference proteome</keyword>
<dbReference type="PANTHER" id="PTHR30537:SF20">
    <property type="entry name" value="TRANSCRIPTIONAL REGULATORY PROTEIN"/>
    <property type="match status" value="1"/>
</dbReference>
<dbReference type="Gene3D" id="3.40.190.10">
    <property type="entry name" value="Periplasmic binding protein-like II"/>
    <property type="match status" value="2"/>
</dbReference>
<dbReference type="GO" id="GO:0043565">
    <property type="term" value="F:sequence-specific DNA binding"/>
    <property type="evidence" value="ECO:0007669"/>
    <property type="project" value="TreeGrafter"/>
</dbReference>
<dbReference type="Proteomes" id="UP000071859">
    <property type="component" value="Unassembled WGS sequence"/>
</dbReference>
<dbReference type="EMBL" id="FCOX02000051">
    <property type="protein sequence ID" value="SAL02942.1"/>
    <property type="molecule type" value="Genomic_DNA"/>
</dbReference>
<accession>A0A158E7U7</accession>
<dbReference type="PANTHER" id="PTHR30537">
    <property type="entry name" value="HTH-TYPE TRANSCRIPTIONAL REGULATOR"/>
    <property type="match status" value="1"/>
</dbReference>
<evidence type="ECO:0000313" key="3">
    <source>
        <dbReference type="EMBL" id="SAL02942.1"/>
    </source>
</evidence>
<dbReference type="GO" id="GO:0003700">
    <property type="term" value="F:DNA-binding transcription factor activity"/>
    <property type="evidence" value="ECO:0007669"/>
    <property type="project" value="TreeGrafter"/>
</dbReference>
<reference evidence="3" key="1">
    <citation type="submission" date="2016-01" db="EMBL/GenBank/DDBJ databases">
        <authorList>
            <person name="Peeters C."/>
        </authorList>
    </citation>
    <scope>NUCLEOTIDE SEQUENCE</scope>
    <source>
        <strain evidence="3">LMG 29321</strain>
    </source>
</reference>
<feature type="domain" description="LysR substrate-binding" evidence="2">
    <location>
        <begin position="14"/>
        <end position="98"/>
    </location>
</feature>
<evidence type="ECO:0000256" key="1">
    <source>
        <dbReference type="ARBA" id="ARBA00009437"/>
    </source>
</evidence>
<organism evidence="3 4">
    <name type="scientific">Caballeronia calidae</name>
    <dbReference type="NCBI Taxonomy" id="1777139"/>
    <lineage>
        <taxon>Bacteria</taxon>
        <taxon>Pseudomonadati</taxon>
        <taxon>Pseudomonadota</taxon>
        <taxon>Betaproteobacteria</taxon>
        <taxon>Burkholderiales</taxon>
        <taxon>Burkholderiaceae</taxon>
        <taxon>Caballeronia</taxon>
    </lineage>
</organism>
<sequence length="121" mass="13066">MTMNGAWTFSRGDLSRQVAVKACLTSNSSVALREAALGGFGVACLPTYLVADDIVNGKLILVLPEFRAAISHTLYAMYYRSKYANALIRSFIDFIVAEIGEIPSWDRALQDPTGVSATDSA</sequence>
<protein>
    <submittedName>
        <fullName evidence="3">LysR family transcriptional regulator</fullName>
    </submittedName>
</protein>